<protein>
    <recommendedName>
        <fullName evidence="5">UvrD-like helicase ATP-binding domain-containing protein</fullName>
    </recommendedName>
</protein>
<dbReference type="GO" id="GO:0000725">
    <property type="term" value="P:recombinational repair"/>
    <property type="evidence" value="ECO:0007669"/>
    <property type="project" value="TreeGrafter"/>
</dbReference>
<evidence type="ECO:0000256" key="4">
    <source>
        <dbReference type="ARBA" id="ARBA00022840"/>
    </source>
</evidence>
<dbReference type="GO" id="GO:0043138">
    <property type="term" value="F:3'-5' DNA helicase activity"/>
    <property type="evidence" value="ECO:0007669"/>
    <property type="project" value="TreeGrafter"/>
</dbReference>
<dbReference type="GO" id="GO:0003677">
    <property type="term" value="F:DNA binding"/>
    <property type="evidence" value="ECO:0007669"/>
    <property type="project" value="InterPro"/>
</dbReference>
<keyword evidence="2" id="KW-0378">Hydrolase</keyword>
<dbReference type="GO" id="GO:0005524">
    <property type="term" value="F:ATP binding"/>
    <property type="evidence" value="ECO:0007669"/>
    <property type="project" value="UniProtKB-KW"/>
</dbReference>
<organism evidence="6">
    <name type="scientific">uncultured prokaryote</name>
    <dbReference type="NCBI Taxonomy" id="198431"/>
    <lineage>
        <taxon>unclassified sequences</taxon>
        <taxon>environmental samples</taxon>
    </lineage>
</organism>
<dbReference type="InterPro" id="IPR038726">
    <property type="entry name" value="PDDEXK_AddAB-type"/>
</dbReference>
<reference evidence="6" key="1">
    <citation type="submission" date="2015-06" db="EMBL/GenBank/DDBJ databases">
        <authorList>
            <person name="Joergensen T."/>
        </authorList>
    </citation>
    <scope>NUCLEOTIDE SEQUENCE</scope>
    <source>
        <strain evidence="6">RGRH0108</strain>
    </source>
</reference>
<dbReference type="PANTHER" id="PTHR11070:SF48">
    <property type="entry name" value="ATP-DEPENDENT HELICASE_NUCLEASE SUBUNIT A"/>
    <property type="match status" value="1"/>
</dbReference>
<evidence type="ECO:0000256" key="3">
    <source>
        <dbReference type="ARBA" id="ARBA00022806"/>
    </source>
</evidence>
<evidence type="ECO:0000313" key="6">
    <source>
        <dbReference type="EMBL" id="CRY93926.1"/>
    </source>
</evidence>
<dbReference type="Gene3D" id="3.90.320.10">
    <property type="match status" value="1"/>
</dbReference>
<dbReference type="Pfam" id="PF13245">
    <property type="entry name" value="AAA_19"/>
    <property type="match status" value="1"/>
</dbReference>
<dbReference type="GO" id="GO:0033202">
    <property type="term" value="C:DNA helicase complex"/>
    <property type="evidence" value="ECO:0007669"/>
    <property type="project" value="TreeGrafter"/>
</dbReference>
<dbReference type="PANTHER" id="PTHR11070">
    <property type="entry name" value="UVRD / RECB / PCRA DNA HELICASE FAMILY MEMBER"/>
    <property type="match status" value="1"/>
</dbReference>
<reference evidence="6" key="2">
    <citation type="submission" date="2015-07" db="EMBL/GenBank/DDBJ databases">
        <title>Plasmids, circular viruses and viroids from rat gut.</title>
        <authorList>
            <person name="Jorgensen T.J."/>
            <person name="Hansen M.A."/>
            <person name="Xu Z."/>
            <person name="Tabak M.A."/>
            <person name="Sorensen S.J."/>
            <person name="Hansen L.H."/>
        </authorList>
    </citation>
    <scope>NUCLEOTIDE SEQUENCE</scope>
    <source>
        <strain evidence="6">RGRH0108</strain>
    </source>
</reference>
<dbReference type="Pfam" id="PF12705">
    <property type="entry name" value="PDDEXK_1"/>
    <property type="match status" value="1"/>
</dbReference>
<sequence length="757" mass="86509">MTQQNNPAPALKEEPRWTPAQQQAISCRGGTVLVSAAAGSGKTAVLVQRVIEILTDREHPVDANRILVVTFSNAAAEQMKQRIQARLSELIAQNPADTYLMRQRTLLSAAHISTVHSFCLDLVRANFQLLDIPADFRLGSESEIAMLEEDIAQETIEQNYEENDGRFSDLVELVSSGRDDSGLMKTLHRLYDFVRSHPFYHRWLDEKLLMYDDTIPVGETVWGKVILNYAMDAARFAQAQLRRALEEMQGDAAMEKAYRSAFESDLAQVERLTVQLSYGRWDDICEMLASLSFQRLGVLRNYGDDQKKELVQRLRKSAQEILTELGERLFCAREADFLEDIRFLRPRIETLFELVLDYDRRLMNAKRQRSLLDFSDLEHFAVQLLRLSPSRVERYFTCPFAYFCSGGLNLQPRRKVEISPLQSGTMIHFVLERMVSAHRGKGLGELSWEQMQQEVEALLHEYLAERVSRTETLSKRFHYLFERLSITLTRLLRQLAQEFAQSQFEPIRFELPIRQGGEVAPLELCLADGTQVSVEGTVDRVDLMEQDGRRYVRVVDYKSGSKTFRLDDVYYGLNLQMLVYLFAIWKNGKGPLENCLPAGVLYLPAKDHIIQAARQTTDEQIEKEHQKKYRMNGLVLEDPVCVAGMEEKVSGVFIPVRTKNDGSFDARSSLATLEQMGSIQRHIERVLSEMASGLQQGGIAAEPADGLGYEPCKYCDYQPICQHHPEDPHRTLQEIGRSRFFDLLHKEEGGTDDDTAE</sequence>
<name>A0A0H5PVZ7_9ZZZZ</name>
<dbReference type="Gene3D" id="3.40.50.300">
    <property type="entry name" value="P-loop containing nucleotide triphosphate hydrolases"/>
    <property type="match status" value="1"/>
</dbReference>
<dbReference type="InterPro" id="IPR011604">
    <property type="entry name" value="PDDEXK-like_dom_sf"/>
</dbReference>
<accession>A0A0H5PVZ7</accession>
<keyword evidence="1" id="KW-0547">Nucleotide-binding</keyword>
<evidence type="ECO:0000259" key="5">
    <source>
        <dbReference type="PROSITE" id="PS51198"/>
    </source>
</evidence>
<dbReference type="Gene3D" id="6.10.250.2380">
    <property type="match status" value="1"/>
</dbReference>
<evidence type="ECO:0000256" key="1">
    <source>
        <dbReference type="ARBA" id="ARBA00022741"/>
    </source>
</evidence>
<dbReference type="PROSITE" id="PS51198">
    <property type="entry name" value="UVRD_HELICASE_ATP_BIND"/>
    <property type="match status" value="1"/>
</dbReference>
<dbReference type="EMBL" id="LN852798">
    <property type="protein sequence ID" value="CRY93926.1"/>
    <property type="molecule type" value="Genomic_DNA"/>
</dbReference>
<keyword evidence="3" id="KW-0347">Helicase</keyword>
<dbReference type="InterPro" id="IPR027417">
    <property type="entry name" value="P-loop_NTPase"/>
</dbReference>
<proteinExistence type="predicted"/>
<dbReference type="SUPFAM" id="SSF52540">
    <property type="entry name" value="P-loop containing nucleoside triphosphate hydrolases"/>
    <property type="match status" value="1"/>
</dbReference>
<evidence type="ECO:0000256" key="2">
    <source>
        <dbReference type="ARBA" id="ARBA00022801"/>
    </source>
</evidence>
<dbReference type="InterPro" id="IPR000212">
    <property type="entry name" value="DNA_helicase_UvrD/REP"/>
</dbReference>
<dbReference type="AlphaFoldDB" id="A0A0H5PVZ7"/>
<dbReference type="GO" id="GO:0016787">
    <property type="term" value="F:hydrolase activity"/>
    <property type="evidence" value="ECO:0007669"/>
    <property type="project" value="UniProtKB-KW"/>
</dbReference>
<dbReference type="InterPro" id="IPR014016">
    <property type="entry name" value="UvrD-like_ATP-bd"/>
</dbReference>
<dbReference type="CDD" id="cd17932">
    <property type="entry name" value="DEXQc_UvrD"/>
    <property type="match status" value="1"/>
</dbReference>
<feature type="domain" description="UvrD-like helicase ATP-binding" evidence="5">
    <location>
        <begin position="15"/>
        <end position="495"/>
    </location>
</feature>
<keyword evidence="4" id="KW-0067">ATP-binding</keyword>